<sequence length="236" mass="26207">MSTSSDSAVKKLVDTHHSNPTPEPPIVRNSPEEPDSLWLPMGQKADSSPEASFSSAPSSSLRHVHATTSARNNIPFNGPVYSDRLTSKLISKAATSPSPLESLKNDFNNHNEVLLEEFIPRQPLEPEEYSGIVSGEIKGTHRSEWSSRSKIERQESSSSHCKSESRSPHGYSDTNQGGSPVTRESRKRASSRSSSYDRNVSDSSIITVPRRFELLSSPLPWHRKESRDHSSSRRQT</sequence>
<evidence type="ECO:0000256" key="1">
    <source>
        <dbReference type="SAM" id="MobiDB-lite"/>
    </source>
</evidence>
<reference evidence="2" key="1">
    <citation type="submission" date="2021-06" db="EMBL/GenBank/DDBJ databases">
        <title>Parelaphostrongylus tenuis whole genome reference sequence.</title>
        <authorList>
            <person name="Garwood T.J."/>
            <person name="Larsen P.A."/>
            <person name="Fountain-Jones N.M."/>
            <person name="Garbe J.R."/>
            <person name="Macchietto M.G."/>
            <person name="Kania S.A."/>
            <person name="Gerhold R.W."/>
            <person name="Richards J.E."/>
            <person name="Wolf T.M."/>
        </authorList>
    </citation>
    <scope>NUCLEOTIDE SEQUENCE</scope>
    <source>
        <strain evidence="2">MNPRO001-30</strain>
        <tissue evidence="2">Meninges</tissue>
    </source>
</reference>
<feature type="non-terminal residue" evidence="2">
    <location>
        <position position="1"/>
    </location>
</feature>
<feature type="compositionally biased region" description="Polar residues" evidence="1">
    <location>
        <begin position="66"/>
        <end position="75"/>
    </location>
</feature>
<feature type="region of interest" description="Disordered" evidence="1">
    <location>
        <begin position="124"/>
        <end position="209"/>
    </location>
</feature>
<proteinExistence type="predicted"/>
<organism evidence="2 3">
    <name type="scientific">Parelaphostrongylus tenuis</name>
    <name type="common">Meningeal worm</name>
    <dbReference type="NCBI Taxonomy" id="148309"/>
    <lineage>
        <taxon>Eukaryota</taxon>
        <taxon>Metazoa</taxon>
        <taxon>Ecdysozoa</taxon>
        <taxon>Nematoda</taxon>
        <taxon>Chromadorea</taxon>
        <taxon>Rhabditida</taxon>
        <taxon>Rhabditina</taxon>
        <taxon>Rhabditomorpha</taxon>
        <taxon>Strongyloidea</taxon>
        <taxon>Metastrongylidae</taxon>
        <taxon>Parelaphostrongylus</taxon>
    </lineage>
</organism>
<feature type="compositionally biased region" description="Basic and acidic residues" evidence="1">
    <location>
        <begin position="8"/>
        <end position="17"/>
    </location>
</feature>
<gene>
    <name evidence="2" type="ORF">KIN20_023626</name>
</gene>
<feature type="region of interest" description="Disordered" evidence="1">
    <location>
        <begin position="217"/>
        <end position="236"/>
    </location>
</feature>
<feature type="compositionally biased region" description="Low complexity" evidence="1">
    <location>
        <begin position="48"/>
        <end position="60"/>
    </location>
</feature>
<name>A0AAD5MSB9_PARTN</name>
<dbReference type="AlphaFoldDB" id="A0AAD5MSB9"/>
<feature type="compositionally biased region" description="Basic and acidic residues" evidence="1">
    <location>
        <begin position="138"/>
        <end position="167"/>
    </location>
</feature>
<feature type="compositionally biased region" description="Basic and acidic residues" evidence="1">
    <location>
        <begin position="222"/>
        <end position="236"/>
    </location>
</feature>
<comment type="caution">
    <text evidence="2">The sequence shown here is derived from an EMBL/GenBank/DDBJ whole genome shotgun (WGS) entry which is preliminary data.</text>
</comment>
<keyword evidence="3" id="KW-1185">Reference proteome</keyword>
<dbReference type="EMBL" id="JAHQIW010004793">
    <property type="protein sequence ID" value="KAJ1363707.1"/>
    <property type="molecule type" value="Genomic_DNA"/>
</dbReference>
<feature type="compositionally biased region" description="Low complexity" evidence="1">
    <location>
        <begin position="191"/>
        <end position="204"/>
    </location>
</feature>
<feature type="region of interest" description="Disordered" evidence="1">
    <location>
        <begin position="1"/>
        <end position="80"/>
    </location>
</feature>
<protein>
    <submittedName>
        <fullName evidence="2">Uncharacterized protein</fullName>
    </submittedName>
</protein>
<evidence type="ECO:0000313" key="2">
    <source>
        <dbReference type="EMBL" id="KAJ1363707.1"/>
    </source>
</evidence>
<evidence type="ECO:0000313" key="3">
    <source>
        <dbReference type="Proteomes" id="UP001196413"/>
    </source>
</evidence>
<accession>A0AAD5MSB9</accession>
<dbReference type="Proteomes" id="UP001196413">
    <property type="component" value="Unassembled WGS sequence"/>
</dbReference>